<evidence type="ECO:0000256" key="2">
    <source>
        <dbReference type="ARBA" id="ARBA00023002"/>
    </source>
</evidence>
<sequence>MQIYSIFLKVTCILLVFLVGIAYFCNMKRKAIVMGASSGLGREVAIRLLREGWTVAVAARRMDALQTIQVQGKSAPIAACIDVTSENAASEMRSLIEKIGGVDLYFHVSGIGKKNMQLDPTIELNTVQTNAVGFTRMVGEVFRWMASHDGGHIAVISSVAGTRGLALVPSYSATKAFQNNYIQALEQLSYARKLNIKFTDIRPGFVDTDLIRGSHFPMTMTIDEVVDEMMAAVSHGMHVRVIDWKWRIAVAIWRLTPQFIWRRLQLIK</sequence>
<name>A0A2U0U7X3_9BACT</name>
<keyword evidence="2" id="KW-0560">Oxidoreductase</keyword>
<feature type="transmembrane region" description="Helical" evidence="3">
    <location>
        <begin position="6"/>
        <end position="25"/>
    </location>
</feature>
<dbReference type="SUPFAM" id="SSF51735">
    <property type="entry name" value="NAD(P)-binding Rossmann-fold domains"/>
    <property type="match status" value="1"/>
</dbReference>
<evidence type="ECO:0000256" key="3">
    <source>
        <dbReference type="SAM" id="Phobius"/>
    </source>
</evidence>
<accession>A0A2U0U7X3</accession>
<dbReference type="InterPro" id="IPR002347">
    <property type="entry name" value="SDR_fam"/>
</dbReference>
<evidence type="ECO:0000256" key="1">
    <source>
        <dbReference type="ARBA" id="ARBA00006484"/>
    </source>
</evidence>
<dbReference type="AlphaFoldDB" id="A0A2U0U7X3"/>
<dbReference type="Pfam" id="PF00106">
    <property type="entry name" value="adh_short"/>
    <property type="match status" value="1"/>
</dbReference>
<comment type="similarity">
    <text evidence="1">Belongs to the short-chain dehydrogenases/reductases (SDR) family.</text>
</comment>
<dbReference type="Gene3D" id="3.40.50.720">
    <property type="entry name" value="NAD(P)-binding Rossmann-like Domain"/>
    <property type="match status" value="1"/>
</dbReference>
<keyword evidence="3" id="KW-0812">Transmembrane</keyword>
<reference evidence="4 5" key="1">
    <citation type="submission" date="2018-05" db="EMBL/GenBank/DDBJ databases">
        <title>Genomic Encyclopedia of Type Strains, Phase IV (KMG-IV): sequencing the most valuable type-strain genomes for metagenomic binning, comparative biology and taxonomic classification.</title>
        <authorList>
            <person name="Goeker M."/>
        </authorList>
    </citation>
    <scope>NUCLEOTIDE SEQUENCE [LARGE SCALE GENOMIC DNA]</scope>
    <source>
        <strain evidence="4 5">DSM 100333</strain>
    </source>
</reference>
<dbReference type="GO" id="GO:0016491">
    <property type="term" value="F:oxidoreductase activity"/>
    <property type="evidence" value="ECO:0007669"/>
    <property type="project" value="UniProtKB-KW"/>
</dbReference>
<evidence type="ECO:0000313" key="5">
    <source>
        <dbReference type="Proteomes" id="UP000245870"/>
    </source>
</evidence>
<keyword evidence="3" id="KW-0472">Membrane</keyword>
<dbReference type="EMBL" id="QENY01000009">
    <property type="protein sequence ID" value="PVX53741.1"/>
    <property type="molecule type" value="Genomic_DNA"/>
</dbReference>
<protein>
    <submittedName>
        <fullName evidence="4">NADP-dependent 3-hydroxy acid dehydrogenase YdfG</fullName>
    </submittedName>
</protein>
<dbReference type="InterPro" id="IPR036291">
    <property type="entry name" value="NAD(P)-bd_dom_sf"/>
</dbReference>
<keyword evidence="3" id="KW-1133">Transmembrane helix</keyword>
<dbReference type="PANTHER" id="PTHR44196">
    <property type="entry name" value="DEHYDROGENASE/REDUCTASE SDR FAMILY MEMBER 7B"/>
    <property type="match status" value="1"/>
</dbReference>
<evidence type="ECO:0000313" key="4">
    <source>
        <dbReference type="EMBL" id="PVX53741.1"/>
    </source>
</evidence>
<organism evidence="4 5">
    <name type="scientific">Hallella colorans</name>
    <dbReference type="NCBI Taxonomy" id="1703337"/>
    <lineage>
        <taxon>Bacteria</taxon>
        <taxon>Pseudomonadati</taxon>
        <taxon>Bacteroidota</taxon>
        <taxon>Bacteroidia</taxon>
        <taxon>Bacteroidales</taxon>
        <taxon>Prevotellaceae</taxon>
        <taxon>Hallella</taxon>
    </lineage>
</organism>
<dbReference type="Proteomes" id="UP000245870">
    <property type="component" value="Unassembled WGS sequence"/>
</dbReference>
<gene>
    <name evidence="4" type="ORF">C7379_10981</name>
</gene>
<proteinExistence type="inferred from homology"/>
<dbReference type="GO" id="GO:0016020">
    <property type="term" value="C:membrane"/>
    <property type="evidence" value="ECO:0007669"/>
    <property type="project" value="TreeGrafter"/>
</dbReference>
<keyword evidence="5" id="KW-1185">Reference proteome</keyword>
<dbReference type="PRINTS" id="PR00081">
    <property type="entry name" value="GDHRDH"/>
</dbReference>
<comment type="caution">
    <text evidence="4">The sequence shown here is derived from an EMBL/GenBank/DDBJ whole genome shotgun (WGS) entry which is preliminary data.</text>
</comment>
<dbReference type="PANTHER" id="PTHR44196:SF3">
    <property type="entry name" value="SHORT CHAIN DEHYDROGENASE FAMILY PROTEIN"/>
    <property type="match status" value="1"/>
</dbReference>